<evidence type="ECO:0000313" key="3">
    <source>
        <dbReference type="EMBL" id="EQD65057.1"/>
    </source>
</evidence>
<sequence>MYRQLLIPVKEASEVEPTIDIGARLLEPNGEIRILHIIPTTRMPQVTREWRASVNIVVPAHETGAALDVRVEPEVRANVDVPGEILESAEAHEVDAILMTLAGDRRSRNPFVGHTASAVLHHARCDVVIVNRLALAGGRVPRILLPTLGEMPTPRALQIAEELGLKMPGVGLTVLSLAPGKAGSAPPDPLATSPRGLPLQHKYVGGALPALRRRRLPGFLLQVAARERYGLLLIGEDSRAGGTALLTRHFLEDLFRAAPCPVIAVRS</sequence>
<dbReference type="CDD" id="cd00293">
    <property type="entry name" value="USP-like"/>
    <property type="match status" value="1"/>
</dbReference>
<organism evidence="3">
    <name type="scientific">mine drainage metagenome</name>
    <dbReference type="NCBI Taxonomy" id="410659"/>
    <lineage>
        <taxon>unclassified sequences</taxon>
        <taxon>metagenomes</taxon>
        <taxon>ecological metagenomes</taxon>
    </lineage>
</organism>
<dbReference type="Gene3D" id="3.40.50.12370">
    <property type="match status" value="1"/>
</dbReference>
<comment type="caution">
    <text evidence="3">The sequence shown here is derived from an EMBL/GenBank/DDBJ whole genome shotgun (WGS) entry which is preliminary data.</text>
</comment>
<dbReference type="PANTHER" id="PTHR46268">
    <property type="entry name" value="STRESS RESPONSE PROTEIN NHAX"/>
    <property type="match status" value="1"/>
</dbReference>
<dbReference type="SUPFAM" id="SSF52402">
    <property type="entry name" value="Adenine nucleotide alpha hydrolases-like"/>
    <property type="match status" value="1"/>
</dbReference>
<dbReference type="PANTHER" id="PTHR46268:SF6">
    <property type="entry name" value="UNIVERSAL STRESS PROTEIN UP12"/>
    <property type="match status" value="1"/>
</dbReference>
<protein>
    <submittedName>
        <fullName evidence="3">Universal stress protein</fullName>
    </submittedName>
</protein>
<dbReference type="InterPro" id="IPR006016">
    <property type="entry name" value="UspA"/>
</dbReference>
<reference evidence="3" key="1">
    <citation type="submission" date="2013-08" db="EMBL/GenBank/DDBJ databases">
        <authorList>
            <person name="Mendez C."/>
            <person name="Richter M."/>
            <person name="Ferrer M."/>
            <person name="Sanchez J."/>
        </authorList>
    </citation>
    <scope>NUCLEOTIDE SEQUENCE</scope>
</reference>
<dbReference type="EMBL" id="AUZY01004114">
    <property type="protein sequence ID" value="EQD65057.1"/>
    <property type="molecule type" value="Genomic_DNA"/>
</dbReference>
<accession>T1B519</accession>
<evidence type="ECO:0000259" key="2">
    <source>
        <dbReference type="Pfam" id="PF00582"/>
    </source>
</evidence>
<comment type="similarity">
    <text evidence="1">Belongs to the universal stress protein A family.</text>
</comment>
<dbReference type="AlphaFoldDB" id="T1B519"/>
<name>T1B519_9ZZZZ</name>
<feature type="domain" description="UspA" evidence="2">
    <location>
        <begin position="1"/>
        <end position="130"/>
    </location>
</feature>
<dbReference type="Pfam" id="PF00582">
    <property type="entry name" value="Usp"/>
    <property type="match status" value="1"/>
</dbReference>
<gene>
    <name evidence="3" type="ORF">B1B_06500</name>
</gene>
<proteinExistence type="inferred from homology"/>
<reference evidence="3" key="2">
    <citation type="journal article" date="2014" name="ISME J.">
        <title>Microbial stratification in low pH oxic and suboxic macroscopic growths along an acid mine drainage.</title>
        <authorList>
            <person name="Mendez-Garcia C."/>
            <person name="Mesa V."/>
            <person name="Sprenger R.R."/>
            <person name="Richter M."/>
            <person name="Diez M.S."/>
            <person name="Solano J."/>
            <person name="Bargiela R."/>
            <person name="Golyshina O.V."/>
            <person name="Manteca A."/>
            <person name="Ramos J.L."/>
            <person name="Gallego J.R."/>
            <person name="Llorente I."/>
            <person name="Martins Dos Santos V.A."/>
            <person name="Jensen O.N."/>
            <person name="Pelaez A.I."/>
            <person name="Sanchez J."/>
            <person name="Ferrer M."/>
        </authorList>
    </citation>
    <scope>NUCLEOTIDE SEQUENCE</scope>
</reference>
<evidence type="ECO:0000256" key="1">
    <source>
        <dbReference type="ARBA" id="ARBA00008791"/>
    </source>
</evidence>